<protein>
    <submittedName>
        <fullName evidence="2">Uncharacterized protein</fullName>
    </submittedName>
</protein>
<feature type="compositionally biased region" description="Basic and acidic residues" evidence="1">
    <location>
        <begin position="96"/>
        <end position="106"/>
    </location>
</feature>
<dbReference type="Proteomes" id="UP000278475">
    <property type="component" value="Unassembled WGS sequence"/>
</dbReference>
<dbReference type="EMBL" id="QMQV01000155">
    <property type="protein sequence ID" value="RLE47001.1"/>
    <property type="molecule type" value="Genomic_DNA"/>
</dbReference>
<dbReference type="AlphaFoldDB" id="A0A497EKH9"/>
<name>A0A497EKH9_9CREN</name>
<evidence type="ECO:0000313" key="3">
    <source>
        <dbReference type="Proteomes" id="UP000278475"/>
    </source>
</evidence>
<comment type="caution">
    <text evidence="2">The sequence shown here is derived from an EMBL/GenBank/DDBJ whole genome shotgun (WGS) entry which is preliminary data.</text>
</comment>
<proteinExistence type="predicted"/>
<sequence>MLFWALRDVTKGIDDLPEFHGFIDLIAKVELLAKTETLQQVLYLIRLVKNTENGLERLEYAISDLLTEYQSEIDYLNLIEPIFHYVYEKLEKVVKEESGKESKQENKLPQVIKNSH</sequence>
<gene>
    <name evidence="2" type="ORF">DRJ31_09440</name>
</gene>
<evidence type="ECO:0000256" key="1">
    <source>
        <dbReference type="SAM" id="MobiDB-lite"/>
    </source>
</evidence>
<accession>A0A497EKH9</accession>
<organism evidence="2 3">
    <name type="scientific">Thermoproteota archaeon</name>
    <dbReference type="NCBI Taxonomy" id="2056631"/>
    <lineage>
        <taxon>Archaea</taxon>
        <taxon>Thermoproteota</taxon>
    </lineage>
</organism>
<evidence type="ECO:0000313" key="2">
    <source>
        <dbReference type="EMBL" id="RLE47001.1"/>
    </source>
</evidence>
<reference evidence="2 3" key="1">
    <citation type="submission" date="2018-06" db="EMBL/GenBank/DDBJ databases">
        <title>Extensive metabolic versatility and redundancy in microbially diverse, dynamic hydrothermal sediments.</title>
        <authorList>
            <person name="Dombrowski N."/>
            <person name="Teske A."/>
            <person name="Baker B.J."/>
        </authorList>
    </citation>
    <scope>NUCLEOTIDE SEQUENCE [LARGE SCALE GENOMIC DNA]</scope>
    <source>
        <strain evidence="2">B66_G16</strain>
    </source>
</reference>
<feature type="region of interest" description="Disordered" evidence="1">
    <location>
        <begin position="96"/>
        <end position="116"/>
    </location>
</feature>